<dbReference type="Pfam" id="PF01436">
    <property type="entry name" value="NHL"/>
    <property type="match status" value="1"/>
</dbReference>
<reference evidence="3 4" key="1">
    <citation type="journal article" date="2023" name="BMC Biol.">
        <title>The compact genome of the sponge Oopsacas minuta (Hexactinellida) is lacking key metazoan core genes.</title>
        <authorList>
            <person name="Santini S."/>
            <person name="Schenkelaars Q."/>
            <person name="Jourda C."/>
            <person name="Duchesne M."/>
            <person name="Belahbib H."/>
            <person name="Rocher C."/>
            <person name="Selva M."/>
            <person name="Riesgo A."/>
            <person name="Vervoort M."/>
            <person name="Leys S.P."/>
            <person name="Kodjabachian L."/>
            <person name="Le Bivic A."/>
            <person name="Borchiellini C."/>
            <person name="Claverie J.M."/>
            <person name="Renard E."/>
        </authorList>
    </citation>
    <scope>NUCLEOTIDE SEQUENCE [LARGE SCALE GENOMIC DNA]</scope>
    <source>
        <strain evidence="3">SPO-2</strain>
    </source>
</reference>
<feature type="non-terminal residue" evidence="3">
    <location>
        <position position="1"/>
    </location>
</feature>
<keyword evidence="4" id="KW-1185">Reference proteome</keyword>
<dbReference type="Proteomes" id="UP001165289">
    <property type="component" value="Unassembled WGS sequence"/>
</dbReference>
<dbReference type="InterPro" id="IPR001258">
    <property type="entry name" value="NHL_repeat"/>
</dbReference>
<dbReference type="EMBL" id="JAKMXF010000288">
    <property type="protein sequence ID" value="KAI6653161.1"/>
    <property type="molecule type" value="Genomic_DNA"/>
</dbReference>
<feature type="repeat" description="NHL" evidence="2">
    <location>
        <begin position="20"/>
        <end position="61"/>
    </location>
</feature>
<comment type="caution">
    <text evidence="3">The sequence shown here is derived from an EMBL/GenBank/DDBJ whole genome shotgun (WGS) entry which is preliminary data.</text>
</comment>
<keyword evidence="1" id="KW-0677">Repeat</keyword>
<dbReference type="InterPro" id="IPR011042">
    <property type="entry name" value="6-blade_b-propeller_TolB-like"/>
</dbReference>
<protein>
    <submittedName>
        <fullName evidence="3">Uncharacterized protein</fullName>
    </submittedName>
</protein>
<proteinExistence type="predicted"/>
<evidence type="ECO:0000256" key="1">
    <source>
        <dbReference type="ARBA" id="ARBA00022737"/>
    </source>
</evidence>
<organism evidence="3 4">
    <name type="scientific">Oopsacas minuta</name>
    <dbReference type="NCBI Taxonomy" id="111878"/>
    <lineage>
        <taxon>Eukaryota</taxon>
        <taxon>Metazoa</taxon>
        <taxon>Porifera</taxon>
        <taxon>Hexactinellida</taxon>
        <taxon>Hexasterophora</taxon>
        <taxon>Lyssacinosida</taxon>
        <taxon>Leucopsacidae</taxon>
        <taxon>Oopsacas</taxon>
    </lineage>
</organism>
<name>A0AAV7JWV1_9METZ</name>
<accession>A0AAV7JWV1</accession>
<sequence>LITDYDVHCLCVFSHEGELIHKIGKEGQERGEFFHPRGVCINQEGRLLVSSDNPNHAIQIF</sequence>
<evidence type="ECO:0000313" key="3">
    <source>
        <dbReference type="EMBL" id="KAI6653161.1"/>
    </source>
</evidence>
<gene>
    <name evidence="3" type="ORF">LOD99_3688</name>
</gene>
<evidence type="ECO:0000313" key="4">
    <source>
        <dbReference type="Proteomes" id="UP001165289"/>
    </source>
</evidence>
<dbReference type="PROSITE" id="PS51125">
    <property type="entry name" value="NHL"/>
    <property type="match status" value="1"/>
</dbReference>
<evidence type="ECO:0000256" key="2">
    <source>
        <dbReference type="PROSITE-ProRule" id="PRU00504"/>
    </source>
</evidence>
<dbReference type="Gene3D" id="2.120.10.30">
    <property type="entry name" value="TolB, C-terminal domain"/>
    <property type="match status" value="1"/>
</dbReference>
<dbReference type="AlphaFoldDB" id="A0AAV7JWV1"/>